<accession>A0A835XMP9</accession>
<dbReference type="InterPro" id="IPR013955">
    <property type="entry name" value="Rep_factor-A_C"/>
</dbReference>
<gene>
    <name evidence="18" type="ORF">HYH03_014635</name>
</gene>
<comment type="caution">
    <text evidence="18">The sequence shown here is derived from an EMBL/GenBank/DDBJ whole genome shotgun (WGS) entry which is preliminary data.</text>
</comment>
<dbReference type="Proteomes" id="UP000612055">
    <property type="component" value="Unassembled WGS sequence"/>
</dbReference>
<dbReference type="InterPro" id="IPR031657">
    <property type="entry name" value="REPA_OB_2"/>
</dbReference>
<feature type="region of interest" description="Disordered" evidence="13">
    <location>
        <begin position="120"/>
        <end position="157"/>
    </location>
</feature>
<comment type="subunit">
    <text evidence="12">Heterotrimer of RPA1, RPA2 and RPA3 (canonical replication protein A complex).</text>
</comment>
<dbReference type="InterPro" id="IPR047192">
    <property type="entry name" value="Euk_RPA1_DBD_C"/>
</dbReference>
<keyword evidence="7 12" id="KW-0862">Zinc</keyword>
<evidence type="ECO:0000256" key="11">
    <source>
        <dbReference type="ARBA" id="ARBA00023242"/>
    </source>
</evidence>
<keyword evidence="4 12" id="KW-0479">Metal-binding</keyword>
<dbReference type="InterPro" id="IPR007199">
    <property type="entry name" value="Rep_factor-A_N"/>
</dbReference>
<comment type="function">
    <text evidence="12">Component of the replication protein A complex (RPA) required for DNA recombination, repair and replication. The activity of RPA is mediated by single-stranded DNA binding and protein interactions. Probably involved in repair of double-strand DNA breaks (DSBs) induced by genotoxic stresses.</text>
</comment>
<dbReference type="PANTHER" id="PTHR47165:SF4">
    <property type="entry name" value="OS03G0429900 PROTEIN"/>
    <property type="match status" value="1"/>
</dbReference>
<dbReference type="GO" id="GO:0005634">
    <property type="term" value="C:nucleus"/>
    <property type="evidence" value="ECO:0007669"/>
    <property type="project" value="UniProtKB-SubCell"/>
</dbReference>
<evidence type="ECO:0000313" key="18">
    <source>
        <dbReference type="EMBL" id="KAG2486706.1"/>
    </source>
</evidence>
<comment type="similarity">
    <text evidence="2 12">Belongs to the replication factor A protein 1 family.</text>
</comment>
<evidence type="ECO:0000259" key="16">
    <source>
        <dbReference type="Pfam" id="PF08646"/>
    </source>
</evidence>
<dbReference type="AlphaFoldDB" id="A0A835XMP9"/>
<feature type="domain" description="Replication factor-A protein 1 N-terminal" evidence="15">
    <location>
        <begin position="6"/>
        <end position="98"/>
    </location>
</feature>
<feature type="domain" description="Replication factor A C-terminal" evidence="16">
    <location>
        <begin position="490"/>
        <end position="634"/>
    </location>
</feature>
<dbReference type="SUPFAM" id="SSF50249">
    <property type="entry name" value="Nucleic acid-binding proteins"/>
    <property type="match status" value="4"/>
</dbReference>
<dbReference type="EMBL" id="JAEHOE010000108">
    <property type="protein sequence ID" value="KAG2486706.1"/>
    <property type="molecule type" value="Genomic_DNA"/>
</dbReference>
<sequence>MATATLSAGDVSRIKSKEEFSNGVVLKVSDLQEAVGRKHKCFLSDGQASIKGVLASQFADLVESGELCNGCLVRIIAFVTNTVGSDDVLLATDLTVVAPPSAGSQDMDTDTALTAHNATPEAAKTAGKPSAPASAAKENSTPLPEHKGAKTPLPQSMTPTQTYGLTPTPTPSTFLKTAPTPPSLSVSERKNYHKIAQIHPYNSDWCIRAKLDRKGVLRSMTIKGADVKILSVDLVDETGAQVQGTFWRAAAERYSEQLQEGRVYVFNRFKVKPADKKYSSVKADYQIDFTDSTEVSEAADQGAASAMTAAVDLTPIDVLPRRVGSRAPVDVAGVILAVGPLASVKRKADNSELPRRDVTIGDSSLKSITLTLWGDMATTTSAQLEGQEGKAVLQVTHCRLSDYNGCSLSTLSKSVMTVNPEGPAAAAMMAWYTSAGVSPDRFTAVGQDMAAGRGGSQGGAGGVPARERFLTLQDVAGVTPDSLEGDKAVFQNVTACVAMVQSEQTMYYLANPENGRKVVDQGGGRFWSEADGRAIEKPEHRYVLGVKLADHTGEAVVQLFNKEAEAVMGMKADELAALKEAGGEGFAAALRTAQWKPWQVVVMSKAREYNGERRVRHTAHRVDPVDWAAEGMRLVSLIAKYGA</sequence>
<dbReference type="Pfam" id="PF08646">
    <property type="entry name" value="Rep_fac-A_C"/>
    <property type="match status" value="1"/>
</dbReference>
<dbReference type="FunFam" id="2.40.50.140:FF:000064">
    <property type="entry name" value="Replication protein A subunit"/>
    <property type="match status" value="1"/>
</dbReference>
<evidence type="ECO:0000259" key="15">
    <source>
        <dbReference type="Pfam" id="PF04057"/>
    </source>
</evidence>
<dbReference type="Pfam" id="PF02721">
    <property type="entry name" value="DUF223"/>
    <property type="match status" value="1"/>
</dbReference>
<keyword evidence="11 12" id="KW-0539">Nucleus</keyword>
<keyword evidence="10" id="KW-0234">DNA repair</keyword>
<keyword evidence="3 12" id="KW-0235">DNA replication</keyword>
<keyword evidence="8 12" id="KW-0238">DNA-binding</keyword>
<evidence type="ECO:0000256" key="8">
    <source>
        <dbReference type="ARBA" id="ARBA00023125"/>
    </source>
</evidence>
<dbReference type="GO" id="GO:0008270">
    <property type="term" value="F:zinc ion binding"/>
    <property type="evidence" value="ECO:0007669"/>
    <property type="project" value="UniProtKB-KW"/>
</dbReference>
<keyword evidence="6 12" id="KW-0863">Zinc-finger</keyword>
<keyword evidence="9" id="KW-0233">DNA recombination</keyword>
<dbReference type="Gene3D" id="2.40.50.140">
    <property type="entry name" value="Nucleic acid-binding proteins"/>
    <property type="match status" value="4"/>
</dbReference>
<evidence type="ECO:0000259" key="17">
    <source>
        <dbReference type="Pfam" id="PF16900"/>
    </source>
</evidence>
<dbReference type="Pfam" id="PF04057">
    <property type="entry name" value="Rep-A_N"/>
    <property type="match status" value="1"/>
</dbReference>
<dbReference type="NCBIfam" id="TIGR00617">
    <property type="entry name" value="rpa1"/>
    <property type="match status" value="1"/>
</dbReference>
<dbReference type="InterPro" id="IPR012340">
    <property type="entry name" value="NA-bd_OB-fold"/>
</dbReference>
<evidence type="ECO:0000256" key="4">
    <source>
        <dbReference type="ARBA" id="ARBA00022723"/>
    </source>
</evidence>
<dbReference type="PANTHER" id="PTHR47165">
    <property type="entry name" value="OS03G0429900 PROTEIN"/>
    <property type="match status" value="1"/>
</dbReference>
<evidence type="ECO:0000256" key="10">
    <source>
        <dbReference type="ARBA" id="ARBA00023204"/>
    </source>
</evidence>
<dbReference type="OrthoDB" id="1751331at2759"/>
<name>A0A835XMP9_9CHLO</name>
<dbReference type="CDD" id="cd04475">
    <property type="entry name" value="RPA1_DBD_B"/>
    <property type="match status" value="1"/>
</dbReference>
<dbReference type="InterPro" id="IPR003871">
    <property type="entry name" value="RFA1B/D_OB_1st"/>
</dbReference>
<evidence type="ECO:0000256" key="2">
    <source>
        <dbReference type="ARBA" id="ARBA00005690"/>
    </source>
</evidence>
<evidence type="ECO:0000256" key="7">
    <source>
        <dbReference type="ARBA" id="ARBA00022833"/>
    </source>
</evidence>
<evidence type="ECO:0000256" key="5">
    <source>
        <dbReference type="ARBA" id="ARBA00022763"/>
    </source>
</evidence>
<dbReference type="FunFam" id="2.40.50.140:FF:000090">
    <property type="entry name" value="Replication protein A subunit"/>
    <property type="match status" value="1"/>
</dbReference>
<dbReference type="GO" id="GO:0006281">
    <property type="term" value="P:DNA repair"/>
    <property type="evidence" value="ECO:0007669"/>
    <property type="project" value="UniProtKB-KW"/>
</dbReference>
<reference evidence="18" key="1">
    <citation type="journal article" date="2020" name="bioRxiv">
        <title>Comparative genomics of Chlamydomonas.</title>
        <authorList>
            <person name="Craig R.J."/>
            <person name="Hasan A.R."/>
            <person name="Ness R.W."/>
            <person name="Keightley P.D."/>
        </authorList>
    </citation>
    <scope>NUCLEOTIDE SEQUENCE</scope>
    <source>
        <strain evidence="18">CCAP 11/70</strain>
    </source>
</reference>
<dbReference type="GO" id="GO:0006260">
    <property type="term" value="P:DNA replication"/>
    <property type="evidence" value="ECO:0007669"/>
    <property type="project" value="UniProtKB-KW"/>
</dbReference>
<keyword evidence="5" id="KW-0227">DNA damage</keyword>
<feature type="compositionally biased region" description="Low complexity" evidence="13">
    <location>
        <begin position="122"/>
        <end position="137"/>
    </location>
</feature>
<dbReference type="InterPro" id="IPR004591">
    <property type="entry name" value="Rfa1"/>
</dbReference>
<evidence type="ECO:0000256" key="13">
    <source>
        <dbReference type="SAM" id="MobiDB-lite"/>
    </source>
</evidence>
<evidence type="ECO:0000256" key="1">
    <source>
        <dbReference type="ARBA" id="ARBA00004123"/>
    </source>
</evidence>
<evidence type="ECO:0000256" key="9">
    <source>
        <dbReference type="ARBA" id="ARBA00023172"/>
    </source>
</evidence>
<dbReference type="FunFam" id="2.40.50.140:FF:000041">
    <property type="entry name" value="Replication protein A subunit"/>
    <property type="match status" value="1"/>
</dbReference>
<evidence type="ECO:0000256" key="6">
    <source>
        <dbReference type="ARBA" id="ARBA00022771"/>
    </source>
</evidence>
<keyword evidence="19" id="KW-1185">Reference proteome</keyword>
<protein>
    <recommendedName>
        <fullName evidence="12">Replication protein A subunit</fullName>
    </recommendedName>
</protein>
<dbReference type="CDD" id="cd04474">
    <property type="entry name" value="RPA1_DBD_A"/>
    <property type="match status" value="1"/>
</dbReference>
<evidence type="ECO:0000259" key="14">
    <source>
        <dbReference type="Pfam" id="PF02721"/>
    </source>
</evidence>
<proteinExistence type="inferred from homology"/>
<dbReference type="Pfam" id="PF16900">
    <property type="entry name" value="REPA_OB_2"/>
    <property type="match status" value="1"/>
</dbReference>
<dbReference type="GO" id="GO:0006310">
    <property type="term" value="P:DNA recombination"/>
    <property type="evidence" value="ECO:0007669"/>
    <property type="project" value="UniProtKB-KW"/>
</dbReference>
<feature type="domain" description="Replication protein A OB" evidence="17">
    <location>
        <begin position="326"/>
        <end position="419"/>
    </location>
</feature>
<evidence type="ECO:0000256" key="3">
    <source>
        <dbReference type="ARBA" id="ARBA00022705"/>
    </source>
</evidence>
<evidence type="ECO:0000313" key="19">
    <source>
        <dbReference type="Proteomes" id="UP000612055"/>
    </source>
</evidence>
<organism evidence="18 19">
    <name type="scientific">Edaphochlamys debaryana</name>
    <dbReference type="NCBI Taxonomy" id="47281"/>
    <lineage>
        <taxon>Eukaryota</taxon>
        <taxon>Viridiplantae</taxon>
        <taxon>Chlorophyta</taxon>
        <taxon>core chlorophytes</taxon>
        <taxon>Chlorophyceae</taxon>
        <taxon>CS clade</taxon>
        <taxon>Chlamydomonadales</taxon>
        <taxon>Chlamydomonadales incertae sedis</taxon>
        <taxon>Edaphochlamys</taxon>
    </lineage>
</organism>
<evidence type="ECO:0000256" key="12">
    <source>
        <dbReference type="RuleBase" id="RU364130"/>
    </source>
</evidence>
<dbReference type="CDD" id="cd04476">
    <property type="entry name" value="RPA1_DBD_C"/>
    <property type="match status" value="1"/>
</dbReference>
<feature type="domain" description="Replication protein A 70 kDa DNA-binding subunit B/D first OB fold" evidence="14">
    <location>
        <begin position="191"/>
        <end position="297"/>
    </location>
</feature>
<dbReference type="GO" id="GO:0003677">
    <property type="term" value="F:DNA binding"/>
    <property type="evidence" value="ECO:0007669"/>
    <property type="project" value="UniProtKB-KW"/>
</dbReference>
<comment type="subcellular location">
    <subcellularLocation>
        <location evidence="1 12">Nucleus</location>
    </subcellularLocation>
</comment>